<organism evidence="1">
    <name type="scientific">Candidatus Kentrum eta</name>
    <dbReference type="NCBI Taxonomy" id="2126337"/>
    <lineage>
        <taxon>Bacteria</taxon>
        <taxon>Pseudomonadati</taxon>
        <taxon>Pseudomonadota</taxon>
        <taxon>Gammaproteobacteria</taxon>
        <taxon>Candidatus Kentrum</taxon>
    </lineage>
</organism>
<protein>
    <submittedName>
        <fullName evidence="1">Uncharacterized protein</fullName>
    </submittedName>
</protein>
<reference evidence="1" key="1">
    <citation type="submission" date="2019-02" db="EMBL/GenBank/DDBJ databases">
        <authorList>
            <person name="Gruber-Vodicka R. H."/>
            <person name="Seah K. B. B."/>
        </authorList>
    </citation>
    <scope>NUCLEOTIDE SEQUENCE</scope>
    <source>
        <strain evidence="3">BECK_SA2B12</strain>
        <strain evidence="1">BECK_SA2B15</strain>
        <strain evidence="2">BECK_SA2B20</strain>
    </source>
</reference>
<evidence type="ECO:0000313" key="3">
    <source>
        <dbReference type="EMBL" id="VFJ99939.1"/>
    </source>
</evidence>
<evidence type="ECO:0000313" key="2">
    <source>
        <dbReference type="EMBL" id="VFJ93090.1"/>
    </source>
</evidence>
<dbReference type="EMBL" id="CAADFI010000038">
    <property type="protein sequence ID" value="VFJ93090.1"/>
    <property type="molecule type" value="Genomic_DNA"/>
</dbReference>
<gene>
    <name evidence="1" type="ORF">BECKH772A_GA0070896_1003814</name>
    <name evidence="2" type="ORF">BECKH772B_GA0070898_1003814</name>
    <name evidence="3" type="ORF">BECKH772C_GA0070978_1003714</name>
</gene>
<dbReference type="EMBL" id="CAADFG010000038">
    <property type="protein sequence ID" value="VFJ92062.1"/>
    <property type="molecule type" value="Genomic_DNA"/>
</dbReference>
<dbReference type="EMBL" id="CAADFJ010000037">
    <property type="protein sequence ID" value="VFJ99939.1"/>
    <property type="molecule type" value="Genomic_DNA"/>
</dbReference>
<proteinExistence type="predicted"/>
<sequence>MKAVRFLLPAELEMIEAASDYQARVDGLGDMFPTEIESAVRDIAEDPRA</sequence>
<name>A0A450UHN6_9GAMM</name>
<dbReference type="AlphaFoldDB" id="A0A450UHN6"/>
<evidence type="ECO:0000313" key="1">
    <source>
        <dbReference type="EMBL" id="VFJ92062.1"/>
    </source>
</evidence>
<accession>A0A450UHN6</accession>